<accession>A0A9E4ZLC3</accession>
<evidence type="ECO:0000313" key="1">
    <source>
        <dbReference type="EMBL" id="MCT8338300.1"/>
    </source>
</evidence>
<dbReference type="EMBL" id="VHLL01000012">
    <property type="protein sequence ID" value="MCT8338300.1"/>
    <property type="molecule type" value="Genomic_DNA"/>
</dbReference>
<name>A0A9E4ZLC3_9EURY</name>
<evidence type="ECO:0000313" key="2">
    <source>
        <dbReference type="Proteomes" id="UP001065682"/>
    </source>
</evidence>
<reference evidence="1" key="1">
    <citation type="submission" date="2019-06" db="EMBL/GenBank/DDBJ databases">
        <title>Methanoculleus strain from Tamsui River, Taipei, Taiwan.</title>
        <authorList>
            <person name="You Y.-T."/>
            <person name="Chen S.-C."/>
            <person name="Lai S.-J."/>
            <person name="Lee Y.-C."/>
            <person name="Lai M.-C."/>
        </authorList>
    </citation>
    <scope>NUCLEOTIDE SEQUENCE</scope>
    <source>
        <strain evidence="1">Afa-1</strain>
    </source>
</reference>
<comment type="caution">
    <text evidence="1">The sequence shown here is derived from an EMBL/GenBank/DDBJ whole genome shotgun (WGS) entry which is preliminary data.</text>
</comment>
<protein>
    <submittedName>
        <fullName evidence="1">Uncharacterized protein</fullName>
    </submittedName>
</protein>
<dbReference type="Proteomes" id="UP001065682">
    <property type="component" value="Unassembled WGS sequence"/>
</dbReference>
<gene>
    <name evidence="1" type="ORF">FKB36_12590</name>
</gene>
<organism evidence="1 2">
    <name type="scientific">Methanoculleus formosensis</name>
    <dbReference type="NCBI Taxonomy" id="2590886"/>
    <lineage>
        <taxon>Archaea</taxon>
        <taxon>Methanobacteriati</taxon>
        <taxon>Methanobacteriota</taxon>
        <taxon>Stenosarchaea group</taxon>
        <taxon>Methanomicrobia</taxon>
        <taxon>Methanomicrobiales</taxon>
        <taxon>Methanomicrobiaceae</taxon>
        <taxon>Methanoculleus</taxon>
    </lineage>
</organism>
<proteinExistence type="predicted"/>
<keyword evidence="2" id="KW-1185">Reference proteome</keyword>
<sequence length="209" mass="23742">MSDERRAECFGDGTGGRCHTIQQNLVREFRRAVAHLKRNGSADTLLADAESRGWKTVPLLRHVAELCREQPAAAHKTLLAVKERYEELCRRRRLVLEDRKVLALHARTEPYRDIWDRFSAAIDDYDDCEVLLDAHHVATAIDGTVLYTGDYRHIIVNGSSFFRKPASTMSGTWATGWADGRRREGTVGGFSYLREIRPEETVSILAVEE</sequence>
<dbReference type="RefSeq" id="WP_261598445.1">
    <property type="nucleotide sequence ID" value="NZ_VHLL01000012.1"/>
</dbReference>
<dbReference type="AlphaFoldDB" id="A0A9E4ZLC3"/>